<dbReference type="InterPro" id="IPR001766">
    <property type="entry name" value="Fork_head_dom"/>
</dbReference>
<dbReference type="InterPro" id="IPR050211">
    <property type="entry name" value="FOX_domain-containing"/>
</dbReference>
<dbReference type="EMBL" id="JAODUP010000821">
    <property type="protein sequence ID" value="KAK2143678.1"/>
    <property type="molecule type" value="Genomic_DNA"/>
</dbReference>
<dbReference type="FunFam" id="1.10.10.10:FF:000016">
    <property type="entry name" value="Forkhead box protein I1"/>
    <property type="match status" value="1"/>
</dbReference>
<dbReference type="Pfam" id="PF00250">
    <property type="entry name" value="Forkhead"/>
    <property type="match status" value="1"/>
</dbReference>
<dbReference type="GO" id="GO:0000978">
    <property type="term" value="F:RNA polymerase II cis-regulatory region sequence-specific DNA binding"/>
    <property type="evidence" value="ECO:0007669"/>
    <property type="project" value="TreeGrafter"/>
</dbReference>
<protein>
    <recommendedName>
        <fullName evidence="8">Fork-head domain-containing protein</fullName>
    </recommendedName>
</protein>
<evidence type="ECO:0000256" key="5">
    <source>
        <dbReference type="ARBA" id="ARBA00023242"/>
    </source>
</evidence>
<reference evidence="9" key="1">
    <citation type="journal article" date="2023" name="Mol. Biol. Evol.">
        <title>Third-Generation Sequencing Reveals the Adaptive Role of the Epigenome in Three Deep-Sea Polychaetes.</title>
        <authorList>
            <person name="Perez M."/>
            <person name="Aroh O."/>
            <person name="Sun Y."/>
            <person name="Lan Y."/>
            <person name="Juniper S.K."/>
            <person name="Young C.R."/>
            <person name="Angers B."/>
            <person name="Qian P.Y."/>
        </authorList>
    </citation>
    <scope>NUCLEOTIDE SEQUENCE</scope>
    <source>
        <strain evidence="9">P08H-3</strain>
    </source>
</reference>
<dbReference type="InterPro" id="IPR030456">
    <property type="entry name" value="TF_fork_head_CS_2"/>
</dbReference>
<dbReference type="PROSITE" id="PS00658">
    <property type="entry name" value="FORK_HEAD_2"/>
    <property type="match status" value="1"/>
</dbReference>
<dbReference type="GO" id="GO:0030154">
    <property type="term" value="P:cell differentiation"/>
    <property type="evidence" value="ECO:0007669"/>
    <property type="project" value="TreeGrafter"/>
</dbReference>
<evidence type="ECO:0000313" key="9">
    <source>
        <dbReference type="EMBL" id="KAK2143678.1"/>
    </source>
</evidence>
<accession>A0AAD9MTL7</accession>
<evidence type="ECO:0000259" key="8">
    <source>
        <dbReference type="PROSITE" id="PS50039"/>
    </source>
</evidence>
<feature type="domain" description="Fork-head" evidence="8">
    <location>
        <begin position="178"/>
        <end position="272"/>
    </location>
</feature>
<dbReference type="AlphaFoldDB" id="A0AAD9MTL7"/>
<dbReference type="GO" id="GO:0005634">
    <property type="term" value="C:nucleus"/>
    <property type="evidence" value="ECO:0007669"/>
    <property type="project" value="UniProtKB-SubCell"/>
</dbReference>
<organism evidence="9 10">
    <name type="scientific">Paralvinella palmiformis</name>
    <dbReference type="NCBI Taxonomy" id="53620"/>
    <lineage>
        <taxon>Eukaryota</taxon>
        <taxon>Metazoa</taxon>
        <taxon>Spiralia</taxon>
        <taxon>Lophotrochozoa</taxon>
        <taxon>Annelida</taxon>
        <taxon>Polychaeta</taxon>
        <taxon>Sedentaria</taxon>
        <taxon>Canalipalpata</taxon>
        <taxon>Terebellida</taxon>
        <taxon>Terebelliformia</taxon>
        <taxon>Alvinellidae</taxon>
        <taxon>Paralvinella</taxon>
    </lineage>
</organism>
<name>A0AAD9MTL7_9ANNE</name>
<evidence type="ECO:0000313" key="10">
    <source>
        <dbReference type="Proteomes" id="UP001208570"/>
    </source>
</evidence>
<evidence type="ECO:0000256" key="2">
    <source>
        <dbReference type="ARBA" id="ARBA00023015"/>
    </source>
</evidence>
<dbReference type="InterPro" id="IPR036388">
    <property type="entry name" value="WH-like_DNA-bd_sf"/>
</dbReference>
<dbReference type="PRINTS" id="PR00053">
    <property type="entry name" value="FORKHEAD"/>
</dbReference>
<dbReference type="InterPro" id="IPR036390">
    <property type="entry name" value="WH_DNA-bd_sf"/>
</dbReference>
<dbReference type="Proteomes" id="UP001208570">
    <property type="component" value="Unassembled WGS sequence"/>
</dbReference>
<keyword evidence="10" id="KW-1185">Reference proteome</keyword>
<evidence type="ECO:0000256" key="3">
    <source>
        <dbReference type="ARBA" id="ARBA00023125"/>
    </source>
</evidence>
<dbReference type="GO" id="GO:0000981">
    <property type="term" value="F:DNA-binding transcription factor activity, RNA polymerase II-specific"/>
    <property type="evidence" value="ECO:0007669"/>
    <property type="project" value="TreeGrafter"/>
</dbReference>
<evidence type="ECO:0000256" key="6">
    <source>
        <dbReference type="PROSITE-ProRule" id="PRU00089"/>
    </source>
</evidence>
<sequence>MFYGQSNIYVPASVNGLPFATDTTSSDLMRLPSFSRLSGESGVSSFLDGQLTPGMLAAYGLGNVLNGVARPTPLHPGVIAQRAVTSGWPVSWTGIQVPQAQLPATRMFSPSLWPAGLNGFVGCPPGVGEGQKRPVSSPDSESPAAQSTIDIPMPPIIPTKEYPWIFHSCHPDILRLMRPPYSYSALIAMAIHQSREKKLTLNGIYQFVSEHFPFYKKSKTGWQNSIRHNLSLNDCFRKVPRSEGDPGKGSYWTIDPNCEKMFDNGNFRRKRKSKKELASMVPPLAEKKRAEVAPLFVKMAAIGQTVTRTAGDVGGDGT</sequence>
<comment type="caution">
    <text evidence="9">The sequence shown here is derived from an EMBL/GenBank/DDBJ whole genome shotgun (WGS) entry which is preliminary data.</text>
</comment>
<dbReference type="InterPro" id="IPR018122">
    <property type="entry name" value="TF_fork_head_CS_1"/>
</dbReference>
<comment type="subcellular location">
    <subcellularLocation>
        <location evidence="1 6">Nucleus</location>
    </subcellularLocation>
</comment>
<dbReference type="SMART" id="SM00339">
    <property type="entry name" value="FH"/>
    <property type="match status" value="1"/>
</dbReference>
<dbReference type="PROSITE" id="PS50039">
    <property type="entry name" value="FORK_HEAD_3"/>
    <property type="match status" value="1"/>
</dbReference>
<dbReference type="PROSITE" id="PS00657">
    <property type="entry name" value="FORK_HEAD_1"/>
    <property type="match status" value="1"/>
</dbReference>
<feature type="region of interest" description="Disordered" evidence="7">
    <location>
        <begin position="127"/>
        <end position="150"/>
    </location>
</feature>
<keyword evidence="3 6" id="KW-0238">DNA-binding</keyword>
<dbReference type="PANTHER" id="PTHR11829:SF384">
    <property type="entry name" value="FORK-HEAD DOMAIN-CONTAINING PROTEIN"/>
    <property type="match status" value="1"/>
</dbReference>
<feature type="DNA-binding region" description="Fork-head" evidence="6">
    <location>
        <begin position="178"/>
        <end position="272"/>
    </location>
</feature>
<evidence type="ECO:0000256" key="1">
    <source>
        <dbReference type="ARBA" id="ARBA00004123"/>
    </source>
</evidence>
<keyword evidence="2" id="KW-0805">Transcription regulation</keyword>
<keyword evidence="4" id="KW-0804">Transcription</keyword>
<dbReference type="PANTHER" id="PTHR11829">
    <property type="entry name" value="FORKHEAD BOX PROTEIN"/>
    <property type="match status" value="1"/>
</dbReference>
<dbReference type="GO" id="GO:0009653">
    <property type="term" value="P:anatomical structure morphogenesis"/>
    <property type="evidence" value="ECO:0007669"/>
    <property type="project" value="TreeGrafter"/>
</dbReference>
<keyword evidence="5 6" id="KW-0539">Nucleus</keyword>
<dbReference type="Gene3D" id="1.10.10.10">
    <property type="entry name" value="Winged helix-like DNA-binding domain superfamily/Winged helix DNA-binding domain"/>
    <property type="match status" value="1"/>
</dbReference>
<dbReference type="SUPFAM" id="SSF46785">
    <property type="entry name" value="Winged helix' DNA-binding domain"/>
    <property type="match status" value="1"/>
</dbReference>
<evidence type="ECO:0000256" key="7">
    <source>
        <dbReference type="SAM" id="MobiDB-lite"/>
    </source>
</evidence>
<evidence type="ECO:0000256" key="4">
    <source>
        <dbReference type="ARBA" id="ARBA00023163"/>
    </source>
</evidence>
<feature type="compositionally biased region" description="Polar residues" evidence="7">
    <location>
        <begin position="137"/>
        <end position="148"/>
    </location>
</feature>
<proteinExistence type="predicted"/>
<gene>
    <name evidence="9" type="ORF">LSH36_821g00019</name>
</gene>